<dbReference type="InterPro" id="IPR005139">
    <property type="entry name" value="PCRF"/>
</dbReference>
<proteinExistence type="inferred from homology"/>
<dbReference type="Pfam" id="PF00472">
    <property type="entry name" value="RF-1"/>
    <property type="match status" value="1"/>
</dbReference>
<dbReference type="InterPro" id="IPR004374">
    <property type="entry name" value="PrfB"/>
</dbReference>
<gene>
    <name evidence="5" type="primary">prfB</name>
    <name evidence="8" type="ORF">FHS60_001770</name>
</gene>
<comment type="similarity">
    <text evidence="1 5">Belongs to the prokaryotic/mitochondrial release factor family.</text>
</comment>
<evidence type="ECO:0000313" key="9">
    <source>
        <dbReference type="Proteomes" id="UP000541425"/>
    </source>
</evidence>
<evidence type="ECO:0000256" key="2">
    <source>
        <dbReference type="ARBA" id="ARBA00022481"/>
    </source>
</evidence>
<dbReference type="PANTHER" id="PTHR43116">
    <property type="entry name" value="PEPTIDE CHAIN RELEASE FACTOR 2"/>
    <property type="match status" value="1"/>
</dbReference>
<evidence type="ECO:0000256" key="4">
    <source>
        <dbReference type="ARBA" id="ARBA00022917"/>
    </source>
</evidence>
<organism evidence="8 9">
    <name type="scientific">Alloprevotella rava</name>
    <dbReference type="NCBI Taxonomy" id="671218"/>
    <lineage>
        <taxon>Bacteria</taxon>
        <taxon>Pseudomonadati</taxon>
        <taxon>Bacteroidota</taxon>
        <taxon>Bacteroidia</taxon>
        <taxon>Bacteroidales</taxon>
        <taxon>Prevotellaceae</taxon>
        <taxon>Alloprevotella</taxon>
    </lineage>
</organism>
<dbReference type="HAMAP" id="MF_00094">
    <property type="entry name" value="Rel_fac_2"/>
    <property type="match status" value="1"/>
</dbReference>
<evidence type="ECO:0000256" key="6">
    <source>
        <dbReference type="NCBIfam" id="TIGR00020"/>
    </source>
</evidence>
<evidence type="ECO:0000256" key="1">
    <source>
        <dbReference type="ARBA" id="ARBA00010835"/>
    </source>
</evidence>
<dbReference type="Proteomes" id="UP000541425">
    <property type="component" value="Unassembled WGS sequence"/>
</dbReference>
<dbReference type="AlphaFoldDB" id="A0A7W5UKQ7"/>
<comment type="function">
    <text evidence="5">Peptide chain release factor 2 directs the termination of translation in response to the peptide chain termination codons UGA and UAA.</text>
</comment>
<evidence type="ECO:0000259" key="7">
    <source>
        <dbReference type="PROSITE" id="PS00745"/>
    </source>
</evidence>
<dbReference type="GO" id="GO:0016149">
    <property type="term" value="F:translation release factor activity, codon specific"/>
    <property type="evidence" value="ECO:0007669"/>
    <property type="project" value="UniProtKB-UniRule"/>
</dbReference>
<dbReference type="InterPro" id="IPR000352">
    <property type="entry name" value="Pep_chain_release_fac_I"/>
</dbReference>
<keyword evidence="2 5" id="KW-0488">Methylation</keyword>
<dbReference type="FunFam" id="3.30.160.20:FF:000040">
    <property type="entry name" value="Peptide chain release factor 2"/>
    <property type="match status" value="1"/>
</dbReference>
<dbReference type="Gene3D" id="1.20.58.410">
    <property type="entry name" value="Release factor"/>
    <property type="match status" value="1"/>
</dbReference>
<dbReference type="Pfam" id="PF03462">
    <property type="entry name" value="PCRF"/>
    <property type="match status" value="1"/>
</dbReference>
<dbReference type="InterPro" id="IPR045853">
    <property type="entry name" value="Pep_chain_release_fac_I_sf"/>
</dbReference>
<comment type="subcellular location">
    <subcellularLocation>
        <location evidence="5">Cytoplasm</location>
    </subcellularLocation>
</comment>
<dbReference type="Gene3D" id="3.30.160.20">
    <property type="match status" value="1"/>
</dbReference>
<dbReference type="SUPFAM" id="SSF75620">
    <property type="entry name" value="Release factor"/>
    <property type="match status" value="1"/>
</dbReference>
<dbReference type="NCBIfam" id="TIGR00020">
    <property type="entry name" value="prfB"/>
    <property type="match status" value="1"/>
</dbReference>
<feature type="modified residue" description="N5-methylglutamine" evidence="5">
    <location>
        <position position="246"/>
    </location>
</feature>
<evidence type="ECO:0000313" key="8">
    <source>
        <dbReference type="EMBL" id="MBB3703288.1"/>
    </source>
</evidence>
<dbReference type="PROSITE" id="PS00745">
    <property type="entry name" value="RF_PROK_I"/>
    <property type="match status" value="1"/>
</dbReference>
<reference evidence="8 9" key="1">
    <citation type="submission" date="2020-08" db="EMBL/GenBank/DDBJ databases">
        <title>Genomic Encyclopedia of Type Strains, Phase IV (KMG-IV): sequencing the most valuable type-strain genomes for metagenomic binning, comparative biology and taxonomic classification.</title>
        <authorList>
            <person name="Goeker M."/>
        </authorList>
    </citation>
    <scope>NUCLEOTIDE SEQUENCE [LARGE SCALE GENOMIC DNA]</scope>
    <source>
        <strain evidence="8 9">DSM 22548</strain>
    </source>
</reference>
<dbReference type="EMBL" id="JACICA010000010">
    <property type="protein sequence ID" value="MBB3703288.1"/>
    <property type="molecule type" value="Genomic_DNA"/>
</dbReference>
<dbReference type="SMART" id="SM00937">
    <property type="entry name" value="PCRF"/>
    <property type="match status" value="1"/>
</dbReference>
<feature type="domain" description="Prokaryotic-type class I peptide chain release factors" evidence="7">
    <location>
        <begin position="239"/>
        <end position="255"/>
    </location>
</feature>
<dbReference type="Gene3D" id="3.30.70.1660">
    <property type="match status" value="1"/>
</dbReference>
<dbReference type="RefSeq" id="WP_183697535.1">
    <property type="nucleotide sequence ID" value="NZ_JACICA010000010.1"/>
</dbReference>
<dbReference type="GO" id="GO:0005737">
    <property type="term" value="C:cytoplasm"/>
    <property type="evidence" value="ECO:0007669"/>
    <property type="project" value="UniProtKB-SubCell"/>
</dbReference>
<evidence type="ECO:0000256" key="3">
    <source>
        <dbReference type="ARBA" id="ARBA00022490"/>
    </source>
</evidence>
<name>A0A7W5UKQ7_9BACT</name>
<comment type="PTM">
    <text evidence="5">Methylated by PrmC. Methylation increases the termination efficiency of RF2.</text>
</comment>
<comment type="caution">
    <text evidence="8">The sequence shown here is derived from an EMBL/GenBank/DDBJ whole genome shotgun (WGS) entry which is preliminary data.</text>
</comment>
<keyword evidence="4 5" id="KW-0648">Protein biosynthesis</keyword>
<accession>A0A7W5UKQ7</accession>
<dbReference type="PANTHER" id="PTHR43116:SF3">
    <property type="entry name" value="CLASS I PEPTIDE CHAIN RELEASE FACTOR"/>
    <property type="match status" value="1"/>
</dbReference>
<keyword evidence="3 5" id="KW-0963">Cytoplasm</keyword>
<evidence type="ECO:0000256" key="5">
    <source>
        <dbReference type="HAMAP-Rule" id="MF_00094"/>
    </source>
</evidence>
<sequence>MITSDQLKETQDRVEALHRYLDIPAKEMQLAEEKIRTQDPDFWSDAKRAEEQMKKVKSIEKWVTGYKEVKTMIDELALAFDYYKEELVTEEEVDATYAKTIESIEALELKNMLREEEDSMDCVLKINSGAGGTEAQDWASMLMRMYLRYAEANGYKVRISNLQDGDEAGIKTCTIEMEGDYAYGYLKSENGVHRLVRVSPYNAQGKRMTSFASVFVTPLVDDNIEVEVDPSKISWDLFRSGGAGGQNVNKVETGVRLRYQYTDPDTGETEEILIENTESRKQLENRENAMRLLRSQLYDRALQKRREAQAAIEAGKKKIEWGSQIRSYVFDDRRVKDHRTGFQTSDVQGVMDGKLDGFIKAYLMEYASTENKD</sequence>
<protein>
    <recommendedName>
        <fullName evidence="5 6">Peptide chain release factor 2</fullName>
        <shortName evidence="5">RF-2</shortName>
    </recommendedName>
</protein>